<evidence type="ECO:0000313" key="1">
    <source>
        <dbReference type="EMBL" id="KKK86853.1"/>
    </source>
</evidence>
<dbReference type="AlphaFoldDB" id="A0A0F8YZL5"/>
<accession>A0A0F8YZL5</accession>
<comment type="caution">
    <text evidence="1">The sequence shown here is derived from an EMBL/GenBank/DDBJ whole genome shotgun (WGS) entry which is preliminary data.</text>
</comment>
<name>A0A0F8YZL5_9ZZZZ</name>
<dbReference type="EMBL" id="LAZR01050665">
    <property type="protein sequence ID" value="KKK86853.1"/>
    <property type="molecule type" value="Genomic_DNA"/>
</dbReference>
<sequence>MEHTETKLDYIIENERLREINSELLEALEFEQQISLSGDAEAYPQFVEMRDAAIKAAKGD</sequence>
<organism evidence="1">
    <name type="scientific">marine sediment metagenome</name>
    <dbReference type="NCBI Taxonomy" id="412755"/>
    <lineage>
        <taxon>unclassified sequences</taxon>
        <taxon>metagenomes</taxon>
        <taxon>ecological metagenomes</taxon>
    </lineage>
</organism>
<proteinExistence type="predicted"/>
<protein>
    <submittedName>
        <fullName evidence="1">Uncharacterized protein</fullName>
    </submittedName>
</protein>
<reference evidence="1" key="1">
    <citation type="journal article" date="2015" name="Nature">
        <title>Complex archaea that bridge the gap between prokaryotes and eukaryotes.</title>
        <authorList>
            <person name="Spang A."/>
            <person name="Saw J.H."/>
            <person name="Jorgensen S.L."/>
            <person name="Zaremba-Niedzwiedzka K."/>
            <person name="Martijn J."/>
            <person name="Lind A.E."/>
            <person name="van Eijk R."/>
            <person name="Schleper C."/>
            <person name="Guy L."/>
            <person name="Ettema T.J."/>
        </authorList>
    </citation>
    <scope>NUCLEOTIDE SEQUENCE</scope>
</reference>
<gene>
    <name evidence="1" type="ORF">LCGC14_2759130</name>
</gene>